<accession>A0A1H7WD71</accession>
<protein>
    <submittedName>
        <fullName evidence="1">Uncharacterized protein</fullName>
    </submittedName>
</protein>
<organism evidence="1 2">
    <name type="scientific">Chryseobacterium taichungense</name>
    <dbReference type="NCBI Taxonomy" id="295069"/>
    <lineage>
        <taxon>Bacteria</taxon>
        <taxon>Pseudomonadati</taxon>
        <taxon>Bacteroidota</taxon>
        <taxon>Flavobacteriia</taxon>
        <taxon>Flavobacteriales</taxon>
        <taxon>Weeksellaceae</taxon>
        <taxon>Chryseobacterium group</taxon>
        <taxon>Chryseobacterium</taxon>
    </lineage>
</organism>
<sequence>MEKGKDLKIIKILTAELLILEVYSLISYNN</sequence>
<dbReference type="Proteomes" id="UP000199450">
    <property type="component" value="Unassembled WGS sequence"/>
</dbReference>
<dbReference type="AlphaFoldDB" id="A0A1H7WD71"/>
<dbReference type="EMBL" id="FOBV01000001">
    <property type="protein sequence ID" value="SEM19294.1"/>
    <property type="molecule type" value="Genomic_DNA"/>
</dbReference>
<name>A0A1H7WD71_9FLAO</name>
<dbReference type="STRING" id="295069.SAMN05421856_101653"/>
<keyword evidence="2" id="KW-1185">Reference proteome</keyword>
<proteinExistence type="predicted"/>
<evidence type="ECO:0000313" key="2">
    <source>
        <dbReference type="Proteomes" id="UP000199450"/>
    </source>
</evidence>
<evidence type="ECO:0000313" key="1">
    <source>
        <dbReference type="EMBL" id="SEM19294.1"/>
    </source>
</evidence>
<reference evidence="2" key="1">
    <citation type="submission" date="2016-10" db="EMBL/GenBank/DDBJ databases">
        <authorList>
            <person name="Varghese N."/>
            <person name="Submissions S."/>
        </authorList>
    </citation>
    <scope>NUCLEOTIDE SEQUENCE [LARGE SCALE GENOMIC DNA]</scope>
    <source>
        <strain evidence="2">DSM 17453</strain>
    </source>
</reference>
<gene>
    <name evidence="1" type="ORF">SAMN05421856_101653</name>
</gene>